<dbReference type="Gene3D" id="1.20.1070.10">
    <property type="entry name" value="Rhodopsin 7-helix transmembrane proteins"/>
    <property type="match status" value="1"/>
</dbReference>
<dbReference type="InterPro" id="IPR000276">
    <property type="entry name" value="GPCR_Rhodpsn"/>
</dbReference>
<keyword evidence="2 12" id="KW-1003">Cell membrane</keyword>
<dbReference type="RefSeq" id="XP_054849748.1">
    <property type="nucleotide sequence ID" value="XM_054993773.1"/>
</dbReference>
<feature type="transmembrane region" description="Helical" evidence="12">
    <location>
        <begin position="140"/>
        <end position="162"/>
    </location>
</feature>
<dbReference type="InterPro" id="IPR000725">
    <property type="entry name" value="Olfact_rcpt"/>
</dbReference>
<feature type="transmembrane region" description="Helical" evidence="12">
    <location>
        <begin position="273"/>
        <end position="292"/>
    </location>
</feature>
<proteinExistence type="inferred from homology"/>
<evidence type="ECO:0000256" key="12">
    <source>
        <dbReference type="RuleBase" id="RU363047"/>
    </source>
</evidence>
<keyword evidence="14" id="KW-1185">Reference proteome</keyword>
<dbReference type="Proteomes" id="UP001190640">
    <property type="component" value="Chromosome 12"/>
</dbReference>
<comment type="similarity">
    <text evidence="11">Belongs to the G-protein coupled receptor 1 family.</text>
</comment>
<dbReference type="Pfam" id="PF13853">
    <property type="entry name" value="7tm_4"/>
    <property type="match status" value="1"/>
</dbReference>
<feature type="transmembrane region" description="Helical" evidence="12">
    <location>
        <begin position="204"/>
        <end position="226"/>
    </location>
</feature>
<evidence type="ECO:0000256" key="6">
    <source>
        <dbReference type="ARBA" id="ARBA00022989"/>
    </source>
</evidence>
<dbReference type="GO" id="GO:0005886">
    <property type="term" value="C:plasma membrane"/>
    <property type="evidence" value="ECO:0007669"/>
    <property type="project" value="UniProtKB-SubCell"/>
</dbReference>
<dbReference type="GO" id="GO:0004984">
    <property type="term" value="F:olfactory receptor activity"/>
    <property type="evidence" value="ECO:0007669"/>
    <property type="project" value="InterPro"/>
</dbReference>
<feature type="transmembrane region" description="Helical" evidence="12">
    <location>
        <begin position="98"/>
        <end position="120"/>
    </location>
</feature>
<evidence type="ECO:0000256" key="10">
    <source>
        <dbReference type="ARBA" id="ARBA00023224"/>
    </source>
</evidence>
<dbReference type="PROSITE" id="PS50262">
    <property type="entry name" value="G_PROTEIN_RECEP_F1_2"/>
    <property type="match status" value="1"/>
</dbReference>
<organism evidence="14 15">
    <name type="scientific">Eublepharis macularius</name>
    <name type="common">Leopard gecko</name>
    <name type="synonym">Cyrtodactylus macularius</name>
    <dbReference type="NCBI Taxonomy" id="481883"/>
    <lineage>
        <taxon>Eukaryota</taxon>
        <taxon>Metazoa</taxon>
        <taxon>Chordata</taxon>
        <taxon>Craniata</taxon>
        <taxon>Vertebrata</taxon>
        <taxon>Euteleostomi</taxon>
        <taxon>Lepidosauria</taxon>
        <taxon>Squamata</taxon>
        <taxon>Bifurcata</taxon>
        <taxon>Gekkota</taxon>
        <taxon>Eublepharidae</taxon>
        <taxon>Eublepharinae</taxon>
        <taxon>Eublepharis</taxon>
    </lineage>
</organism>
<dbReference type="GeneID" id="129339169"/>
<evidence type="ECO:0000256" key="2">
    <source>
        <dbReference type="ARBA" id="ARBA00022475"/>
    </source>
</evidence>
<evidence type="ECO:0000256" key="9">
    <source>
        <dbReference type="ARBA" id="ARBA00023170"/>
    </source>
</evidence>
<dbReference type="PRINTS" id="PR00237">
    <property type="entry name" value="GPCRRHODOPSN"/>
</dbReference>
<evidence type="ECO:0000313" key="14">
    <source>
        <dbReference type="Proteomes" id="UP001190640"/>
    </source>
</evidence>
<dbReference type="KEGG" id="emc:129339169"/>
<evidence type="ECO:0000256" key="8">
    <source>
        <dbReference type="ARBA" id="ARBA00023136"/>
    </source>
</evidence>
<keyword evidence="5 12" id="KW-0552">Olfaction</keyword>
<keyword evidence="10 11" id="KW-0807">Transducer</keyword>
<evidence type="ECO:0000256" key="1">
    <source>
        <dbReference type="ARBA" id="ARBA00004651"/>
    </source>
</evidence>
<feature type="transmembrane region" description="Helical" evidence="12">
    <location>
        <begin position="61"/>
        <end position="86"/>
    </location>
</feature>
<evidence type="ECO:0000256" key="4">
    <source>
        <dbReference type="ARBA" id="ARBA00022692"/>
    </source>
</evidence>
<keyword evidence="3 12" id="KW-0716">Sensory transduction</keyword>
<keyword evidence="4 11" id="KW-0812">Transmembrane</keyword>
<dbReference type="SUPFAM" id="SSF81321">
    <property type="entry name" value="Family A G protein-coupled receptor-like"/>
    <property type="match status" value="1"/>
</dbReference>
<keyword evidence="6 12" id="KW-1133">Transmembrane helix</keyword>
<feature type="domain" description="G-protein coupled receptors family 1 profile" evidence="13">
    <location>
        <begin position="41"/>
        <end position="290"/>
    </location>
</feature>
<dbReference type="PANTHER" id="PTHR26453">
    <property type="entry name" value="OLFACTORY RECEPTOR"/>
    <property type="match status" value="1"/>
</dbReference>
<dbReference type="GO" id="GO:0004930">
    <property type="term" value="F:G protein-coupled receptor activity"/>
    <property type="evidence" value="ECO:0007669"/>
    <property type="project" value="UniProtKB-KW"/>
</dbReference>
<name>A0AA97K2S6_EUBMA</name>
<keyword evidence="9 11" id="KW-0675">Receptor</keyword>
<dbReference type="PROSITE" id="PS00237">
    <property type="entry name" value="G_PROTEIN_RECEP_F1_1"/>
    <property type="match status" value="1"/>
</dbReference>
<comment type="subcellular location">
    <subcellularLocation>
        <location evidence="1 12">Cell membrane</location>
        <topology evidence="1 12">Multi-pass membrane protein</topology>
    </subcellularLocation>
</comment>
<evidence type="ECO:0000313" key="15">
    <source>
        <dbReference type="RefSeq" id="XP_054849748.1"/>
    </source>
</evidence>
<dbReference type="PRINTS" id="PR00245">
    <property type="entry name" value="OLFACTORYR"/>
</dbReference>
<sequence>MGQDNQTSLREFVLLGFSRDRGTNVFLFVVVLCMYLFTLAGNTLITVAIRVDTRLNTPMYFFLNNLSVLDICYTTSVVPQLLVHFLTNQKNISFTRCIAQLSIALFFGSIEYVLLAFMAYDRYVAVCHPLHYKTIMNRRVCIQMMMASWISGFINAAVHTAFTMHLHFCRYNIINHFVCELLAVINLACSDTFVNDIGLMVSGVFVLFIPCTLIMLSYVYIISAILRIRSAEGRHRAFSTCTSHLTVVTLCYGTAMFAYMTPKAKTSPNRDKVLSFLYAVVTPMLNPLIYSLRNKEVKAALTKVVQRKKIVLE</sequence>
<dbReference type="InterPro" id="IPR017452">
    <property type="entry name" value="GPCR_Rhodpsn_7TM"/>
</dbReference>
<keyword evidence="7 11" id="KW-0297">G-protein coupled receptor</keyword>
<reference evidence="15" key="1">
    <citation type="submission" date="2025-08" db="UniProtKB">
        <authorList>
            <consortium name="RefSeq"/>
        </authorList>
    </citation>
    <scope>IDENTIFICATION</scope>
    <source>
        <tissue evidence="15">Blood</tissue>
    </source>
</reference>
<evidence type="ECO:0000259" key="13">
    <source>
        <dbReference type="PROSITE" id="PS50262"/>
    </source>
</evidence>
<protein>
    <recommendedName>
        <fullName evidence="12">Olfactory receptor</fullName>
    </recommendedName>
</protein>
<dbReference type="FunFam" id="1.20.1070.10:FF:000005">
    <property type="entry name" value="Olfactory receptor"/>
    <property type="match status" value="1"/>
</dbReference>
<evidence type="ECO:0000256" key="11">
    <source>
        <dbReference type="RuleBase" id="RU000688"/>
    </source>
</evidence>
<evidence type="ECO:0000256" key="5">
    <source>
        <dbReference type="ARBA" id="ARBA00022725"/>
    </source>
</evidence>
<keyword evidence="8 12" id="KW-0472">Membrane</keyword>
<feature type="transmembrane region" description="Helical" evidence="12">
    <location>
        <begin position="238"/>
        <end position="261"/>
    </location>
</feature>
<evidence type="ECO:0000256" key="7">
    <source>
        <dbReference type="ARBA" id="ARBA00023040"/>
    </source>
</evidence>
<dbReference type="AlphaFoldDB" id="A0AA97K2S6"/>
<evidence type="ECO:0000256" key="3">
    <source>
        <dbReference type="ARBA" id="ARBA00022606"/>
    </source>
</evidence>
<gene>
    <name evidence="15" type="primary">LOC129339169</name>
</gene>
<accession>A0AA97K2S6</accession>
<feature type="transmembrane region" description="Helical" evidence="12">
    <location>
        <begin position="25"/>
        <end position="49"/>
    </location>
</feature>